<gene>
    <name evidence="3" type="ORF">ULMS_23570</name>
</gene>
<reference evidence="3 4" key="1">
    <citation type="submission" date="2019-08" db="EMBL/GenBank/DDBJ databases">
        <title>Ulvibacter marinistellae sp. nov., isolated from a starfish, Patiria pectinifera.</title>
        <authorList>
            <person name="Kawano K."/>
            <person name="Ushijima N."/>
            <person name="Kihara M."/>
            <person name="Itoh H."/>
        </authorList>
    </citation>
    <scope>NUCLEOTIDE SEQUENCE [LARGE SCALE GENOMIC DNA]</scope>
    <source>
        <strain evidence="3 4">KK4</strain>
    </source>
</reference>
<evidence type="ECO:0000259" key="2">
    <source>
        <dbReference type="Pfam" id="PF19783"/>
    </source>
</evidence>
<feature type="domain" description="DUF6268" evidence="2">
    <location>
        <begin position="153"/>
        <end position="300"/>
    </location>
</feature>
<keyword evidence="1" id="KW-0732">Signal</keyword>
<organism evidence="3 4">
    <name type="scientific">Patiriisocius marinistellae</name>
    <dbReference type="NCBI Taxonomy" id="2494560"/>
    <lineage>
        <taxon>Bacteria</taxon>
        <taxon>Pseudomonadati</taxon>
        <taxon>Bacteroidota</taxon>
        <taxon>Flavobacteriia</taxon>
        <taxon>Flavobacteriales</taxon>
        <taxon>Flavobacteriaceae</taxon>
        <taxon>Patiriisocius</taxon>
    </lineage>
</organism>
<dbReference type="RefSeq" id="WP_151894762.1">
    <property type="nucleotide sequence ID" value="NZ_BKCF01000004.1"/>
</dbReference>
<dbReference type="AlphaFoldDB" id="A0A5J4G276"/>
<feature type="signal peptide" evidence="1">
    <location>
        <begin position="1"/>
        <end position="20"/>
    </location>
</feature>
<comment type="caution">
    <text evidence="3">The sequence shown here is derived from an EMBL/GenBank/DDBJ whole genome shotgun (WGS) entry which is preliminary data.</text>
</comment>
<evidence type="ECO:0000313" key="4">
    <source>
        <dbReference type="Proteomes" id="UP000326994"/>
    </source>
</evidence>
<evidence type="ECO:0000313" key="3">
    <source>
        <dbReference type="EMBL" id="GEQ86849.1"/>
    </source>
</evidence>
<dbReference type="OrthoDB" id="1114906at2"/>
<protein>
    <recommendedName>
        <fullName evidence="2">DUF6268 domain-containing protein</fullName>
    </recommendedName>
</protein>
<sequence>MKRSFLIAILLLGVAPFCYAQLTDLGRVEYTYFPQGNSENSFKRFRAFVNVPFQVREDGYIVTGFEYRNFFLKLEDPATLAAINKTDLEHYQSFTFSLGYTDKFKNSDLRWALQGEVKAASNFNTSLTGEDIIFGGSGYLIWDKTGDDEKDNYRKPWRLVLGLNYSTTAGRPFPLPFINYYREFAPKWSFGLGVPKSNVKWEFVKDMELQGFVTLDGFFANIQDDTVVTLANNEKKIASNVGFTTLLGGLGYEWEFVDHVLFYVYGGHTIINDVRLRDANDDDVFTINDTGSFYTRGGIKIKI</sequence>
<dbReference type="InterPro" id="IPR046235">
    <property type="entry name" value="DUF6268"/>
</dbReference>
<dbReference type="Proteomes" id="UP000326994">
    <property type="component" value="Unassembled WGS sequence"/>
</dbReference>
<dbReference type="EMBL" id="BKCF01000004">
    <property type="protein sequence ID" value="GEQ86849.1"/>
    <property type="molecule type" value="Genomic_DNA"/>
</dbReference>
<name>A0A5J4G276_9FLAO</name>
<evidence type="ECO:0000256" key="1">
    <source>
        <dbReference type="SAM" id="SignalP"/>
    </source>
</evidence>
<proteinExistence type="predicted"/>
<dbReference type="Pfam" id="PF19783">
    <property type="entry name" value="DUF6268"/>
    <property type="match status" value="1"/>
</dbReference>
<keyword evidence="4" id="KW-1185">Reference proteome</keyword>
<accession>A0A5J4G276</accession>
<feature type="chain" id="PRO_5023813914" description="DUF6268 domain-containing protein" evidence="1">
    <location>
        <begin position="21"/>
        <end position="303"/>
    </location>
</feature>